<protein>
    <recommendedName>
        <fullName evidence="3">tryptophan synthase</fullName>
        <ecNumber evidence="3">4.2.1.20</ecNumber>
    </recommendedName>
</protein>
<dbReference type="EMBL" id="JACIFO010000001">
    <property type="protein sequence ID" value="MBB4117831.1"/>
    <property type="molecule type" value="Genomic_DNA"/>
</dbReference>
<keyword evidence="11" id="KW-1185">Reference proteome</keyword>
<dbReference type="Pfam" id="PF00290">
    <property type="entry name" value="Trp_syntA"/>
    <property type="match status" value="1"/>
</dbReference>
<keyword evidence="6" id="KW-0057">Aromatic amino acid biosynthesis</keyword>
<keyword evidence="7 10" id="KW-0456">Lyase</keyword>
<dbReference type="PANTHER" id="PTHR43406:SF1">
    <property type="entry name" value="TRYPTOPHAN SYNTHASE ALPHA CHAIN, CHLOROPLASTIC"/>
    <property type="match status" value="1"/>
</dbReference>
<organism evidence="10 11">
    <name type="scientific">Mesonia hippocampi</name>
    <dbReference type="NCBI Taxonomy" id="1628250"/>
    <lineage>
        <taxon>Bacteria</taxon>
        <taxon>Pseudomonadati</taxon>
        <taxon>Bacteroidota</taxon>
        <taxon>Flavobacteriia</taxon>
        <taxon>Flavobacteriales</taxon>
        <taxon>Flavobacteriaceae</taxon>
        <taxon>Mesonia</taxon>
    </lineage>
</organism>
<dbReference type="NCBIfam" id="TIGR00262">
    <property type="entry name" value="trpA"/>
    <property type="match status" value="1"/>
</dbReference>
<gene>
    <name evidence="10" type="ORF">GGR32_000103</name>
</gene>
<comment type="catalytic activity">
    <reaction evidence="8">
        <text>(1S,2R)-1-C-(indol-3-yl)glycerol 3-phosphate + L-serine = D-glyceraldehyde 3-phosphate + L-tryptophan + H2O</text>
        <dbReference type="Rhea" id="RHEA:10532"/>
        <dbReference type="ChEBI" id="CHEBI:15377"/>
        <dbReference type="ChEBI" id="CHEBI:33384"/>
        <dbReference type="ChEBI" id="CHEBI:57912"/>
        <dbReference type="ChEBI" id="CHEBI:58866"/>
        <dbReference type="ChEBI" id="CHEBI:59776"/>
        <dbReference type="EC" id="4.2.1.20"/>
    </reaction>
</comment>
<proteinExistence type="inferred from homology"/>
<evidence type="ECO:0000256" key="6">
    <source>
        <dbReference type="ARBA" id="ARBA00023141"/>
    </source>
</evidence>
<comment type="similarity">
    <text evidence="9">Belongs to the TrpA family.</text>
</comment>
<dbReference type="GO" id="GO:0004834">
    <property type="term" value="F:tryptophan synthase activity"/>
    <property type="evidence" value="ECO:0007669"/>
    <property type="project" value="UniProtKB-EC"/>
</dbReference>
<keyword evidence="4" id="KW-0028">Amino-acid biosynthesis</keyword>
<dbReference type="EC" id="4.2.1.20" evidence="3"/>
<comment type="caution">
    <text evidence="10">The sequence shown here is derived from an EMBL/GenBank/DDBJ whole genome shotgun (WGS) entry which is preliminary data.</text>
</comment>
<dbReference type="CDD" id="cd04724">
    <property type="entry name" value="Tryptophan_synthase_alpha"/>
    <property type="match status" value="1"/>
</dbReference>
<dbReference type="UniPathway" id="UPA00035">
    <property type="reaction ID" value="UER00044"/>
</dbReference>
<comment type="subunit">
    <text evidence="2">Tetramer of two alpha and two beta chains.</text>
</comment>
<evidence type="ECO:0000256" key="5">
    <source>
        <dbReference type="ARBA" id="ARBA00022822"/>
    </source>
</evidence>
<accession>A0A840EL57</accession>
<keyword evidence="5" id="KW-0822">Tryptophan biosynthesis</keyword>
<evidence type="ECO:0000256" key="7">
    <source>
        <dbReference type="ARBA" id="ARBA00023239"/>
    </source>
</evidence>
<name>A0A840EL57_9FLAO</name>
<dbReference type="InterPro" id="IPR011060">
    <property type="entry name" value="RibuloseP-bd_barrel"/>
</dbReference>
<comment type="pathway">
    <text evidence="1">Amino-acid biosynthesis; L-tryptophan biosynthesis; L-tryptophan from chorismate: step 5/5.</text>
</comment>
<reference evidence="10 11" key="1">
    <citation type="submission" date="2020-08" db="EMBL/GenBank/DDBJ databases">
        <title>Genomic Encyclopedia of Type Strains, Phase IV (KMG-IV): sequencing the most valuable type-strain genomes for metagenomic binning, comparative biology and taxonomic classification.</title>
        <authorList>
            <person name="Goeker M."/>
        </authorList>
    </citation>
    <scope>NUCLEOTIDE SEQUENCE [LARGE SCALE GENOMIC DNA]</scope>
    <source>
        <strain evidence="10 11">DSM 29568</strain>
    </source>
</reference>
<evidence type="ECO:0000256" key="4">
    <source>
        <dbReference type="ARBA" id="ARBA00022605"/>
    </source>
</evidence>
<dbReference type="AlphaFoldDB" id="A0A840EL57"/>
<dbReference type="InterPro" id="IPR013785">
    <property type="entry name" value="Aldolase_TIM"/>
</dbReference>
<dbReference type="RefSeq" id="WP_183475489.1">
    <property type="nucleotide sequence ID" value="NZ_JACIFO010000001.1"/>
</dbReference>
<evidence type="ECO:0000313" key="11">
    <source>
        <dbReference type="Proteomes" id="UP000553034"/>
    </source>
</evidence>
<dbReference type="Gene3D" id="3.20.20.70">
    <property type="entry name" value="Aldolase class I"/>
    <property type="match status" value="1"/>
</dbReference>
<evidence type="ECO:0000256" key="3">
    <source>
        <dbReference type="ARBA" id="ARBA00012043"/>
    </source>
</evidence>
<evidence type="ECO:0000256" key="1">
    <source>
        <dbReference type="ARBA" id="ARBA00004733"/>
    </source>
</evidence>
<dbReference type="InterPro" id="IPR002028">
    <property type="entry name" value="Trp_synthase_suA"/>
</dbReference>
<evidence type="ECO:0000313" key="10">
    <source>
        <dbReference type="EMBL" id="MBB4117831.1"/>
    </source>
</evidence>
<dbReference type="Proteomes" id="UP000553034">
    <property type="component" value="Unassembled WGS sequence"/>
</dbReference>
<evidence type="ECO:0000256" key="2">
    <source>
        <dbReference type="ARBA" id="ARBA00011270"/>
    </source>
</evidence>
<evidence type="ECO:0000256" key="8">
    <source>
        <dbReference type="ARBA" id="ARBA00049047"/>
    </source>
</evidence>
<sequence>MMNRIDYTLAQKSNLNAIYTTAGFPNLNDTPKSIQLLSENKADIIIVVLPFSDPLAGSPTLQESEKVALQNGMTTKLFFEQLKHIRKQTTKPILISGYLNPIYQYGVKDFCKKCAQIDIDGLIIPDLPLSIFKSKYQQYFTENNLKYIPFISPQTSESRIKEIDNLAGGFIYTIAPLAENSAFSEKEITYFKYLKALKLKTPLLIDVGMADNKQVEIALSFFKGRIISDAYVNFLSQNTVEKTADFIKSYI</sequence>
<evidence type="ECO:0000256" key="9">
    <source>
        <dbReference type="RuleBase" id="RU003662"/>
    </source>
</evidence>
<dbReference type="GO" id="GO:0005829">
    <property type="term" value="C:cytosol"/>
    <property type="evidence" value="ECO:0007669"/>
    <property type="project" value="TreeGrafter"/>
</dbReference>
<dbReference type="SUPFAM" id="SSF51366">
    <property type="entry name" value="Ribulose-phoshate binding barrel"/>
    <property type="match status" value="1"/>
</dbReference>
<dbReference type="PANTHER" id="PTHR43406">
    <property type="entry name" value="TRYPTOPHAN SYNTHASE, ALPHA CHAIN"/>
    <property type="match status" value="1"/>
</dbReference>